<dbReference type="InterPro" id="IPR018697">
    <property type="entry name" value="DUF2199"/>
</dbReference>
<protein>
    <recommendedName>
        <fullName evidence="3">DUF2199 domain-containing protein</fullName>
    </recommendedName>
</protein>
<dbReference type="Proteomes" id="UP000255177">
    <property type="component" value="Unassembled WGS sequence"/>
</dbReference>
<sequence>MNTCSQCGKDHADDLGELAFRRPDALFELSPEEREHNVKQSNDWCVIAGERFFLRALLPLSVVELNDSYCIGIWVELQPSAFERVCELWRDERQAAEPPFTVRLANSIPTLPQTLGLEGLLQLSGPTSRPSVTLSTSSHPLAVEQAKGISLHRAHEYSVVFA</sequence>
<proteinExistence type="predicted"/>
<gene>
    <name evidence="1" type="ORF">CCOS864_02741</name>
</gene>
<evidence type="ECO:0008006" key="3">
    <source>
        <dbReference type="Google" id="ProtNLM"/>
    </source>
</evidence>
<reference evidence="2" key="1">
    <citation type="submission" date="2018-07" db="EMBL/GenBank/DDBJ databases">
        <authorList>
            <person name="Blom J."/>
        </authorList>
    </citation>
    <scope>NUCLEOTIDE SEQUENCE [LARGE SCALE GENOMIC DNA]</scope>
    <source>
        <strain evidence="2">CCOS 864</strain>
    </source>
</reference>
<evidence type="ECO:0000313" key="1">
    <source>
        <dbReference type="EMBL" id="SUQ63291.1"/>
    </source>
</evidence>
<dbReference type="AlphaFoldDB" id="A0A380T1A2"/>
<organism evidence="1 2">
    <name type="scientific">Pseudomonas wadenswilerensis</name>
    <dbReference type="NCBI Taxonomy" id="1785161"/>
    <lineage>
        <taxon>Bacteria</taxon>
        <taxon>Pseudomonadati</taxon>
        <taxon>Pseudomonadota</taxon>
        <taxon>Gammaproteobacteria</taxon>
        <taxon>Pseudomonadales</taxon>
        <taxon>Pseudomonadaceae</taxon>
        <taxon>Pseudomonas</taxon>
    </lineage>
</organism>
<accession>A0A380T1A2</accession>
<dbReference type="Pfam" id="PF09965">
    <property type="entry name" value="DUF2199"/>
    <property type="match status" value="1"/>
</dbReference>
<name>A0A380T1A2_9PSED</name>
<keyword evidence="2" id="KW-1185">Reference proteome</keyword>
<dbReference type="EMBL" id="UIDD01000007">
    <property type="protein sequence ID" value="SUQ63291.1"/>
    <property type="molecule type" value="Genomic_DNA"/>
</dbReference>
<evidence type="ECO:0000313" key="2">
    <source>
        <dbReference type="Proteomes" id="UP000255177"/>
    </source>
</evidence>
<dbReference type="RefSeq" id="WP_115086843.1">
    <property type="nucleotide sequence ID" value="NZ_CBCSFG010000008.1"/>
</dbReference>